<dbReference type="PANTHER" id="PTHR30195">
    <property type="entry name" value="TYPE I SITE-SPECIFIC DEOXYRIBONUCLEASE PROTEIN SUBUNIT M AND R"/>
    <property type="match status" value="1"/>
</dbReference>
<dbReference type="Proteomes" id="UP000284998">
    <property type="component" value="Unassembled WGS sequence"/>
</dbReference>
<dbReference type="AlphaFoldDB" id="A0A414WUR8"/>
<dbReference type="InterPro" id="IPR051268">
    <property type="entry name" value="Type-I_R_enzyme_R_subunit"/>
</dbReference>
<dbReference type="Pfam" id="PF22679">
    <property type="entry name" value="T1R_D3-like"/>
    <property type="match status" value="1"/>
</dbReference>
<feature type="domain" description="Helicase ATP-binding" evidence="11">
    <location>
        <begin position="256"/>
        <end position="404"/>
    </location>
</feature>
<dbReference type="SMART" id="SM00487">
    <property type="entry name" value="DEXDc"/>
    <property type="match status" value="1"/>
</dbReference>
<evidence type="ECO:0000259" key="11">
    <source>
        <dbReference type="PROSITE" id="PS51192"/>
    </source>
</evidence>
<dbReference type="Pfam" id="PF12008">
    <property type="entry name" value="EcoR124_C"/>
    <property type="match status" value="1"/>
</dbReference>
<dbReference type="PANTHER" id="PTHR30195:SF16">
    <property type="entry name" value="TYPE I RESTRICTION ENZYME ENDONUCLEASE SUBUNIT"/>
    <property type="match status" value="1"/>
</dbReference>
<dbReference type="PROSITE" id="PS51192">
    <property type="entry name" value="HELICASE_ATP_BIND_1"/>
    <property type="match status" value="1"/>
</dbReference>
<dbReference type="InterPro" id="IPR027417">
    <property type="entry name" value="P-loop_NTPase"/>
</dbReference>
<dbReference type="EMBL" id="QRJS01000031">
    <property type="protein sequence ID" value="RHH42085.1"/>
    <property type="molecule type" value="Genomic_DNA"/>
</dbReference>
<gene>
    <name evidence="12" type="ORF">DW204_11485</name>
</gene>
<evidence type="ECO:0000256" key="7">
    <source>
        <dbReference type="ARBA" id="ARBA00022801"/>
    </source>
</evidence>
<sequence length="954" mass="110793">MPLQSEAALENGLIATLQQMSYEYVQIDEEKNLYSNFKRQLEKHNKKRLEDFGRSAFTEAEFEKILIYLEGGTRFEKAKKLRDLYPLELESGERVWVEFLNRTHWCQNEFQVSNQITVEGRKKCRYDVTILINGLPLVQIELKRRGVELKQAYNQIQRYHKTSFHGLFDYIQLFVISNGVNTRYFANNPNSGYKFTFNWTDAANVPFNDLEKFATIFFDKCTLGKIIGKYIVLHEGDKCLMVLRPYQFYAVEKILDRVVNSNDNGYIWHTTGAGKTLTSFKAAQLVSELDDVDKVMFVVDRHDLDTQTQAEYEAFEPGAVDSTDNTDELVKRLHSNSKIIITTIQKLNAAVSKQWYSSRIEEIRHSRIVMIFDECHRSHFGDCHKNIIKFFDNTQLFGFTGTPIFVENNVDGHTTKEIFGNCLHKYLIKDAIADENVLGFLVEYYHGNEDVDNADNDRMTEIAKFILNNFNKSTFDGEFDALFAVQSVPMLIRYYKIFKSLQPKIRIGAVFTYAANGSQDDALTGMNTGSYVSESTGEADELQAIMNDYNEMYGTSFTTENFRAYYDDINLRMKKKKADMKPLDLCLVVGMFLTGFDSKKLNTLYVDKNMEFHGLLQAFSRTNRVLNEKKRFGKVVCFRDLKSNVDASIKLFSNGNNPEDIVRPPFEDVKKRYQELTADFLQLYPKPSTVDLLQSEKDKKDFILAFRDIIKKHAEIQIYDEFEEDAPDLGMTEQQFMDFRSKYLDIYETFAAGGKQEKPKEYQIPEEEASVVCEDDPLATSDTGLEDIDFCLELLHSDIINVAYILELITDLNPYSTDYPERRQQIIDTMIKDAELRSKAKLIDGFIQKNVDDDRDSFMARKKKADGTSDLEERLNDYITTERTHAINRLAEEEELDSAVLNHYLSEYDYLQKEKPEIIQEALKEKHLGLIKRRKTLTRILDKLRNIIRTFSWE</sequence>
<dbReference type="GO" id="GO:0009035">
    <property type="term" value="F:type I site-specific deoxyribonuclease activity"/>
    <property type="evidence" value="ECO:0007669"/>
    <property type="project" value="UniProtKB-EC"/>
</dbReference>
<dbReference type="Gene3D" id="3.90.1570.50">
    <property type="match status" value="1"/>
</dbReference>
<dbReference type="Gene3D" id="1.20.58.910">
    <property type="match status" value="1"/>
</dbReference>
<dbReference type="CDD" id="cd18030">
    <property type="entry name" value="DEXHc_RE_I_HsdR"/>
    <property type="match status" value="1"/>
</dbReference>
<evidence type="ECO:0000256" key="2">
    <source>
        <dbReference type="ARBA" id="ARBA00008598"/>
    </source>
</evidence>
<dbReference type="CDD" id="cd22332">
    <property type="entry name" value="HsdR_N"/>
    <property type="match status" value="1"/>
</dbReference>
<keyword evidence="6 12" id="KW-0255">Endonuclease</keyword>
<keyword evidence="3" id="KW-0540">Nuclease</keyword>
<dbReference type="NCBIfam" id="TIGR00348">
    <property type="entry name" value="hsdR"/>
    <property type="match status" value="1"/>
</dbReference>
<dbReference type="InterPro" id="IPR007409">
    <property type="entry name" value="Restrct_endonuc_type1_HsdR_N"/>
</dbReference>
<dbReference type="RefSeq" id="WP_118244159.1">
    <property type="nucleotide sequence ID" value="NZ_QRJS01000031.1"/>
</dbReference>
<organism evidence="12 13">
    <name type="scientific">Phocaeicola plebeius</name>
    <dbReference type="NCBI Taxonomy" id="310297"/>
    <lineage>
        <taxon>Bacteria</taxon>
        <taxon>Pseudomonadati</taxon>
        <taxon>Bacteroidota</taxon>
        <taxon>Bacteroidia</taxon>
        <taxon>Bacteroidales</taxon>
        <taxon>Bacteroidaceae</taxon>
        <taxon>Phocaeicola</taxon>
    </lineage>
</organism>
<dbReference type="InterPro" id="IPR014001">
    <property type="entry name" value="Helicase_ATP-bd"/>
</dbReference>
<comment type="function">
    <text evidence="10">Subunit R is required for both nuclease and ATPase activities, but not for modification.</text>
</comment>
<dbReference type="InterPro" id="IPR055180">
    <property type="entry name" value="HsdR_RecA-like_helicase_dom_2"/>
</dbReference>
<dbReference type="GO" id="GO:0009307">
    <property type="term" value="P:DNA restriction-modification system"/>
    <property type="evidence" value="ECO:0007669"/>
    <property type="project" value="UniProtKB-KW"/>
</dbReference>
<evidence type="ECO:0000256" key="5">
    <source>
        <dbReference type="ARBA" id="ARBA00022747"/>
    </source>
</evidence>
<proteinExistence type="inferred from homology"/>
<evidence type="ECO:0000313" key="12">
    <source>
        <dbReference type="EMBL" id="RHH42085.1"/>
    </source>
</evidence>
<evidence type="ECO:0000313" key="13">
    <source>
        <dbReference type="Proteomes" id="UP000284998"/>
    </source>
</evidence>
<dbReference type="InterPro" id="IPR040980">
    <property type="entry name" value="SWI2_SNF2"/>
</dbReference>
<comment type="catalytic activity">
    <reaction evidence="1 10">
        <text>Endonucleolytic cleavage of DNA to give random double-stranded fragments with terminal 5'-phosphates, ATP is simultaneously hydrolyzed.</text>
        <dbReference type="EC" id="3.1.21.3"/>
    </reaction>
</comment>
<dbReference type="CDD" id="cd18800">
    <property type="entry name" value="SF2_C_EcoR124I-like"/>
    <property type="match status" value="1"/>
</dbReference>
<keyword evidence="8 10" id="KW-0067">ATP-binding</keyword>
<dbReference type="EC" id="3.1.21.3" evidence="10"/>
<dbReference type="Gene3D" id="3.40.50.300">
    <property type="entry name" value="P-loop containing nucleotide triphosphate hydrolases"/>
    <property type="match status" value="2"/>
</dbReference>
<dbReference type="GO" id="GO:0005524">
    <property type="term" value="F:ATP binding"/>
    <property type="evidence" value="ECO:0007669"/>
    <property type="project" value="UniProtKB-KW"/>
</dbReference>
<evidence type="ECO:0000256" key="3">
    <source>
        <dbReference type="ARBA" id="ARBA00022722"/>
    </source>
</evidence>
<reference evidence="12 13" key="1">
    <citation type="submission" date="2018-08" db="EMBL/GenBank/DDBJ databases">
        <title>A genome reference for cultivated species of the human gut microbiota.</title>
        <authorList>
            <person name="Zou Y."/>
            <person name="Xue W."/>
            <person name="Luo G."/>
        </authorList>
    </citation>
    <scope>NUCLEOTIDE SEQUENCE [LARGE SCALE GENOMIC DNA]</scope>
    <source>
        <strain evidence="12 13">AM17-44</strain>
    </source>
</reference>
<dbReference type="Pfam" id="PF18766">
    <property type="entry name" value="SWI2_SNF2"/>
    <property type="match status" value="1"/>
</dbReference>
<accession>A0A414WUR8</accession>
<keyword evidence="4 10" id="KW-0547">Nucleotide-binding</keyword>
<comment type="caution">
    <text evidence="12">The sequence shown here is derived from an EMBL/GenBank/DDBJ whole genome shotgun (WGS) entry which is preliminary data.</text>
</comment>
<evidence type="ECO:0000256" key="6">
    <source>
        <dbReference type="ARBA" id="ARBA00022759"/>
    </source>
</evidence>
<comment type="subunit">
    <text evidence="10">The type I restriction/modification system is composed of three polypeptides R, M and S.</text>
</comment>
<dbReference type="GO" id="GO:0003677">
    <property type="term" value="F:DNA binding"/>
    <property type="evidence" value="ECO:0007669"/>
    <property type="project" value="UniProtKB-KW"/>
</dbReference>
<evidence type="ECO:0000256" key="10">
    <source>
        <dbReference type="RuleBase" id="RU364115"/>
    </source>
</evidence>
<keyword evidence="7 10" id="KW-0378">Hydrolase</keyword>
<name>A0A414WUR8_9BACT</name>
<comment type="similarity">
    <text evidence="2 10">Belongs to the HsdR family.</text>
</comment>
<dbReference type="SUPFAM" id="SSF52540">
    <property type="entry name" value="P-loop containing nucleoside triphosphate hydrolases"/>
    <property type="match status" value="1"/>
</dbReference>
<dbReference type="Pfam" id="PF04313">
    <property type="entry name" value="HSDR_N"/>
    <property type="match status" value="1"/>
</dbReference>
<dbReference type="InterPro" id="IPR022625">
    <property type="entry name" value="TypeI_RM_Rsu_C"/>
</dbReference>
<keyword evidence="5 10" id="KW-0680">Restriction system</keyword>
<evidence type="ECO:0000256" key="8">
    <source>
        <dbReference type="ARBA" id="ARBA00022840"/>
    </source>
</evidence>
<keyword evidence="9 10" id="KW-0238">DNA-binding</keyword>
<protein>
    <recommendedName>
        <fullName evidence="10">Type I restriction enzyme endonuclease subunit</fullName>
        <shortName evidence="10">R protein</shortName>
        <ecNumber evidence="10">3.1.21.3</ecNumber>
    </recommendedName>
</protein>
<evidence type="ECO:0000256" key="9">
    <source>
        <dbReference type="ARBA" id="ARBA00023125"/>
    </source>
</evidence>
<evidence type="ECO:0000256" key="1">
    <source>
        <dbReference type="ARBA" id="ARBA00000851"/>
    </source>
</evidence>
<dbReference type="InterPro" id="IPR004473">
    <property type="entry name" value="Restrct_endonuc_typeI_HsdR"/>
</dbReference>
<evidence type="ECO:0000256" key="4">
    <source>
        <dbReference type="ARBA" id="ARBA00022741"/>
    </source>
</evidence>